<dbReference type="AlphaFoldDB" id="A0A5J9W0V2"/>
<evidence type="ECO:0000256" key="4">
    <source>
        <dbReference type="PROSITE-ProRule" id="PRU01343"/>
    </source>
</evidence>
<feature type="domain" description="GRF-type" evidence="6">
    <location>
        <begin position="69"/>
        <end position="114"/>
    </location>
</feature>
<feature type="compositionally biased region" description="Polar residues" evidence="5">
    <location>
        <begin position="201"/>
        <end position="210"/>
    </location>
</feature>
<accession>A0A5J9W0V2</accession>
<dbReference type="PROSITE" id="PS51999">
    <property type="entry name" value="ZF_GRF"/>
    <property type="match status" value="1"/>
</dbReference>
<dbReference type="InterPro" id="IPR010666">
    <property type="entry name" value="Znf_GRF"/>
</dbReference>
<gene>
    <name evidence="7" type="ORF">EJB05_08411</name>
</gene>
<dbReference type="GO" id="GO:0008270">
    <property type="term" value="F:zinc ion binding"/>
    <property type="evidence" value="ECO:0007669"/>
    <property type="project" value="UniProtKB-KW"/>
</dbReference>
<keyword evidence="3" id="KW-0862">Zinc</keyword>
<dbReference type="OrthoDB" id="708528at2759"/>
<evidence type="ECO:0000313" key="7">
    <source>
        <dbReference type="EMBL" id="TVU42029.1"/>
    </source>
</evidence>
<evidence type="ECO:0000259" key="6">
    <source>
        <dbReference type="PROSITE" id="PS51999"/>
    </source>
</evidence>
<keyword evidence="1" id="KW-0479">Metal-binding</keyword>
<dbReference type="Gramene" id="TVU42029">
    <property type="protein sequence ID" value="TVU42029"/>
    <property type="gene ID" value="EJB05_08411"/>
</dbReference>
<dbReference type="Proteomes" id="UP000324897">
    <property type="component" value="Unassembled WGS sequence"/>
</dbReference>
<sequence length="210" mass="23790">MANRGGGGRRRGRAGSSKAPQEWVWDGKRGPFTYDPPVQAFPLQSKDEFDLVVNPLREYDNNKFQWPKCCHKLDCVVQMFDGQCEGGRRFFRCPNEENNEDEANCGFTQWVDPMPISATREYISYLQNRIFDLEQELETATPQQSQELVISIAGPDTFCLDSYCRCPHHKSGPINSPPQAPPPPPSTYYGGNNDYGYSKSGGESNYSLWD</sequence>
<dbReference type="EMBL" id="RWGY01000005">
    <property type="protein sequence ID" value="TVU42029.1"/>
    <property type="molecule type" value="Genomic_DNA"/>
</dbReference>
<evidence type="ECO:0000256" key="5">
    <source>
        <dbReference type="SAM" id="MobiDB-lite"/>
    </source>
</evidence>
<evidence type="ECO:0000256" key="2">
    <source>
        <dbReference type="ARBA" id="ARBA00022771"/>
    </source>
</evidence>
<keyword evidence="8" id="KW-1185">Reference proteome</keyword>
<evidence type="ECO:0000256" key="1">
    <source>
        <dbReference type="ARBA" id="ARBA00022723"/>
    </source>
</evidence>
<evidence type="ECO:0000313" key="8">
    <source>
        <dbReference type="Proteomes" id="UP000324897"/>
    </source>
</evidence>
<feature type="compositionally biased region" description="Pro residues" evidence="5">
    <location>
        <begin position="175"/>
        <end position="186"/>
    </location>
</feature>
<proteinExistence type="predicted"/>
<comment type="caution">
    <text evidence="7">The sequence shown here is derived from an EMBL/GenBank/DDBJ whole genome shotgun (WGS) entry which is preliminary data.</text>
</comment>
<name>A0A5J9W0V2_9POAL</name>
<feature type="non-terminal residue" evidence="7">
    <location>
        <position position="1"/>
    </location>
</feature>
<organism evidence="7 8">
    <name type="scientific">Eragrostis curvula</name>
    <name type="common">weeping love grass</name>
    <dbReference type="NCBI Taxonomy" id="38414"/>
    <lineage>
        <taxon>Eukaryota</taxon>
        <taxon>Viridiplantae</taxon>
        <taxon>Streptophyta</taxon>
        <taxon>Embryophyta</taxon>
        <taxon>Tracheophyta</taxon>
        <taxon>Spermatophyta</taxon>
        <taxon>Magnoliopsida</taxon>
        <taxon>Liliopsida</taxon>
        <taxon>Poales</taxon>
        <taxon>Poaceae</taxon>
        <taxon>PACMAD clade</taxon>
        <taxon>Chloridoideae</taxon>
        <taxon>Eragrostideae</taxon>
        <taxon>Eragrostidinae</taxon>
        <taxon>Eragrostis</taxon>
    </lineage>
</organism>
<keyword evidence="2 4" id="KW-0863">Zinc-finger</keyword>
<protein>
    <recommendedName>
        <fullName evidence="6">GRF-type domain-containing protein</fullName>
    </recommendedName>
</protein>
<reference evidence="7 8" key="1">
    <citation type="journal article" date="2019" name="Sci. Rep.">
        <title>A high-quality genome of Eragrostis curvula grass provides insights into Poaceae evolution and supports new strategies to enhance forage quality.</title>
        <authorList>
            <person name="Carballo J."/>
            <person name="Santos B.A.C.M."/>
            <person name="Zappacosta D."/>
            <person name="Garbus I."/>
            <person name="Selva J.P."/>
            <person name="Gallo C.A."/>
            <person name="Diaz A."/>
            <person name="Albertini E."/>
            <person name="Caccamo M."/>
            <person name="Echenique V."/>
        </authorList>
    </citation>
    <scope>NUCLEOTIDE SEQUENCE [LARGE SCALE GENOMIC DNA]</scope>
    <source>
        <strain evidence="8">cv. Victoria</strain>
        <tissue evidence="7">Leaf</tissue>
    </source>
</reference>
<feature type="region of interest" description="Disordered" evidence="5">
    <location>
        <begin position="172"/>
        <end position="210"/>
    </location>
</feature>
<evidence type="ECO:0000256" key="3">
    <source>
        <dbReference type="ARBA" id="ARBA00022833"/>
    </source>
</evidence>
<feature type="region of interest" description="Disordered" evidence="5">
    <location>
        <begin position="1"/>
        <end position="27"/>
    </location>
</feature>